<reference evidence="1" key="2">
    <citation type="submission" date="2018-05" db="EMBL/GenBank/DDBJ databases">
        <title>OgluRS3 (Oryza glumaepatula Reference Sequence Version 3).</title>
        <authorList>
            <person name="Zhang J."/>
            <person name="Kudrna D."/>
            <person name="Lee S."/>
            <person name="Talag J."/>
            <person name="Welchert J."/>
            <person name="Wing R.A."/>
        </authorList>
    </citation>
    <scope>NUCLEOTIDE SEQUENCE [LARGE SCALE GENOMIC DNA]</scope>
</reference>
<dbReference type="Proteomes" id="UP000026961">
    <property type="component" value="Chromosome 7"/>
</dbReference>
<dbReference type="Gramene" id="OGLUM07G03420.1">
    <property type="protein sequence ID" value="OGLUM07G03420.1"/>
    <property type="gene ID" value="OGLUM07G03420"/>
</dbReference>
<accession>A0A0E0AG31</accession>
<keyword evidence="2" id="KW-1185">Reference proteome</keyword>
<proteinExistence type="predicted"/>
<name>A0A0E0AG31_9ORYZ</name>
<sequence length="91" mass="10053">MAGRFVFPKFASHLSSKSTRSLFPRTAEASRNFNTFPSAHPKLKINCPTTGLPSVDHTNHLIKPLGCARDANTTALYSTTVKDRLIPIVRE</sequence>
<organism evidence="1">
    <name type="scientific">Oryza glumipatula</name>
    <dbReference type="NCBI Taxonomy" id="40148"/>
    <lineage>
        <taxon>Eukaryota</taxon>
        <taxon>Viridiplantae</taxon>
        <taxon>Streptophyta</taxon>
        <taxon>Embryophyta</taxon>
        <taxon>Tracheophyta</taxon>
        <taxon>Spermatophyta</taxon>
        <taxon>Magnoliopsida</taxon>
        <taxon>Liliopsida</taxon>
        <taxon>Poales</taxon>
        <taxon>Poaceae</taxon>
        <taxon>BOP clade</taxon>
        <taxon>Oryzoideae</taxon>
        <taxon>Oryzeae</taxon>
        <taxon>Oryzinae</taxon>
        <taxon>Oryza</taxon>
    </lineage>
</organism>
<evidence type="ECO:0000313" key="2">
    <source>
        <dbReference type="Proteomes" id="UP000026961"/>
    </source>
</evidence>
<reference evidence="1" key="1">
    <citation type="submission" date="2015-04" db="UniProtKB">
        <authorList>
            <consortium name="EnsemblPlants"/>
        </authorList>
    </citation>
    <scope>IDENTIFICATION</scope>
</reference>
<evidence type="ECO:0000313" key="1">
    <source>
        <dbReference type="EnsemblPlants" id="OGLUM07G03420.1"/>
    </source>
</evidence>
<protein>
    <submittedName>
        <fullName evidence="1">Uncharacterized protein</fullName>
    </submittedName>
</protein>
<dbReference type="HOGENOM" id="CLU_165060_0_0_1"/>
<dbReference type="EnsemblPlants" id="OGLUM07G03420.1">
    <property type="protein sequence ID" value="OGLUM07G03420.1"/>
    <property type="gene ID" value="OGLUM07G03420"/>
</dbReference>
<dbReference type="AlphaFoldDB" id="A0A0E0AG31"/>